<dbReference type="GeneID" id="17253952"/>
<keyword evidence="2 3" id="KW-0040">ANK repeat</keyword>
<feature type="repeat" description="ANK" evidence="3">
    <location>
        <begin position="25"/>
        <end position="57"/>
    </location>
</feature>
<dbReference type="AlphaFoldDB" id="A0A0D3I967"/>
<accession>A0A0D3I967</accession>
<dbReference type="PROSITE" id="PS50088">
    <property type="entry name" value="ANK_REPEAT"/>
    <property type="match status" value="1"/>
</dbReference>
<dbReference type="InterPro" id="IPR036770">
    <property type="entry name" value="Ankyrin_rpt-contain_sf"/>
</dbReference>
<dbReference type="PROSITE" id="PS50297">
    <property type="entry name" value="ANK_REP_REGION"/>
    <property type="match status" value="1"/>
</dbReference>
<dbReference type="Proteomes" id="UP000013827">
    <property type="component" value="Unassembled WGS sequence"/>
</dbReference>
<dbReference type="EnsemblProtists" id="EOD07802">
    <property type="protein sequence ID" value="EOD07802"/>
    <property type="gene ID" value="EMIHUDRAFT_249404"/>
</dbReference>
<dbReference type="InterPro" id="IPR002110">
    <property type="entry name" value="Ankyrin_rpt"/>
</dbReference>
<dbReference type="Pfam" id="PF12796">
    <property type="entry name" value="Ank_2"/>
    <property type="match status" value="1"/>
</dbReference>
<dbReference type="eggNOG" id="KOG4177">
    <property type="taxonomic scope" value="Eukaryota"/>
</dbReference>
<proteinExistence type="predicted"/>
<evidence type="ECO:0000256" key="3">
    <source>
        <dbReference type="PROSITE-ProRule" id="PRU00023"/>
    </source>
</evidence>
<keyword evidence="5" id="KW-1185">Reference proteome</keyword>
<evidence type="ECO:0000256" key="2">
    <source>
        <dbReference type="ARBA" id="ARBA00023043"/>
    </source>
</evidence>
<evidence type="ECO:0000313" key="5">
    <source>
        <dbReference type="Proteomes" id="UP000013827"/>
    </source>
</evidence>
<dbReference type="SUPFAM" id="SSF48403">
    <property type="entry name" value="Ankyrin repeat"/>
    <property type="match status" value="1"/>
</dbReference>
<name>A0A0D3I967_EMIH1</name>
<dbReference type="PaxDb" id="2903-EOD07802"/>
<evidence type="ECO:0000256" key="1">
    <source>
        <dbReference type="ARBA" id="ARBA00022737"/>
    </source>
</evidence>
<evidence type="ECO:0000313" key="4">
    <source>
        <dbReference type="EnsemblProtists" id="EOD07802"/>
    </source>
</evidence>
<dbReference type="SMART" id="SM00248">
    <property type="entry name" value="ANK"/>
    <property type="match status" value="3"/>
</dbReference>
<dbReference type="RefSeq" id="XP_005760231.1">
    <property type="nucleotide sequence ID" value="XM_005760174.1"/>
</dbReference>
<dbReference type="KEGG" id="ehx:EMIHUDRAFT_249404"/>
<protein>
    <submittedName>
        <fullName evidence="4">Uncharacterized protein</fullName>
    </submittedName>
</protein>
<dbReference type="PANTHER" id="PTHR24126">
    <property type="entry name" value="ANKYRIN REPEAT, PH AND SEC7 DOMAIN CONTAINING PROTEIN SECG-RELATED"/>
    <property type="match status" value="1"/>
</dbReference>
<sequence length="238" mass="25581">MDGDTNQLRDQMASGTAVNCVQLGTGNTALFLAVLHDKLEAASFLLDAGAEFKLDNLGRTPLYVASSALAVDLLVAAGASVNAQDKDDNTPLHTTKVAEVAQALLAAGADASLRNQHGCTALEVALAMGSGGALGWIGVRKPQAYQREPFQTCRRQPHQLHQQRRDAVPRPEALARMSRAELECRIVATRQALTALEGMRGMRGDPDDVSFVSKRYRSTLAPICMIPEGYGSRRAQRL</sequence>
<reference evidence="5" key="1">
    <citation type="journal article" date="2013" name="Nature">
        <title>Pan genome of the phytoplankton Emiliania underpins its global distribution.</title>
        <authorList>
            <person name="Read B.A."/>
            <person name="Kegel J."/>
            <person name="Klute M.J."/>
            <person name="Kuo A."/>
            <person name="Lefebvre S.C."/>
            <person name="Maumus F."/>
            <person name="Mayer C."/>
            <person name="Miller J."/>
            <person name="Monier A."/>
            <person name="Salamov A."/>
            <person name="Young J."/>
            <person name="Aguilar M."/>
            <person name="Claverie J.M."/>
            <person name="Frickenhaus S."/>
            <person name="Gonzalez K."/>
            <person name="Herman E.K."/>
            <person name="Lin Y.C."/>
            <person name="Napier J."/>
            <person name="Ogata H."/>
            <person name="Sarno A.F."/>
            <person name="Shmutz J."/>
            <person name="Schroeder D."/>
            <person name="de Vargas C."/>
            <person name="Verret F."/>
            <person name="von Dassow P."/>
            <person name="Valentin K."/>
            <person name="Van de Peer Y."/>
            <person name="Wheeler G."/>
            <person name="Dacks J.B."/>
            <person name="Delwiche C.F."/>
            <person name="Dyhrman S.T."/>
            <person name="Glockner G."/>
            <person name="John U."/>
            <person name="Richards T."/>
            <person name="Worden A.Z."/>
            <person name="Zhang X."/>
            <person name="Grigoriev I.V."/>
            <person name="Allen A.E."/>
            <person name="Bidle K."/>
            <person name="Borodovsky M."/>
            <person name="Bowler C."/>
            <person name="Brownlee C."/>
            <person name="Cock J.M."/>
            <person name="Elias M."/>
            <person name="Gladyshev V.N."/>
            <person name="Groth M."/>
            <person name="Guda C."/>
            <person name="Hadaegh A."/>
            <person name="Iglesias-Rodriguez M.D."/>
            <person name="Jenkins J."/>
            <person name="Jones B.M."/>
            <person name="Lawson T."/>
            <person name="Leese F."/>
            <person name="Lindquist E."/>
            <person name="Lobanov A."/>
            <person name="Lomsadze A."/>
            <person name="Malik S.B."/>
            <person name="Marsh M.E."/>
            <person name="Mackinder L."/>
            <person name="Mock T."/>
            <person name="Mueller-Roeber B."/>
            <person name="Pagarete A."/>
            <person name="Parker M."/>
            <person name="Probert I."/>
            <person name="Quesneville H."/>
            <person name="Raines C."/>
            <person name="Rensing S.A."/>
            <person name="Riano-Pachon D.M."/>
            <person name="Richier S."/>
            <person name="Rokitta S."/>
            <person name="Shiraiwa Y."/>
            <person name="Soanes D.M."/>
            <person name="van der Giezen M."/>
            <person name="Wahlund T.M."/>
            <person name="Williams B."/>
            <person name="Wilson W."/>
            <person name="Wolfe G."/>
            <person name="Wurch L.L."/>
        </authorList>
    </citation>
    <scope>NUCLEOTIDE SEQUENCE</scope>
</reference>
<dbReference type="STRING" id="2903.R1BEM3"/>
<keyword evidence="1" id="KW-0677">Repeat</keyword>
<organism evidence="4 5">
    <name type="scientific">Emiliania huxleyi (strain CCMP1516)</name>
    <dbReference type="NCBI Taxonomy" id="280463"/>
    <lineage>
        <taxon>Eukaryota</taxon>
        <taxon>Haptista</taxon>
        <taxon>Haptophyta</taxon>
        <taxon>Prymnesiophyceae</taxon>
        <taxon>Isochrysidales</taxon>
        <taxon>Noelaerhabdaceae</taxon>
        <taxon>Emiliania</taxon>
    </lineage>
</organism>
<dbReference type="Gene3D" id="1.25.40.20">
    <property type="entry name" value="Ankyrin repeat-containing domain"/>
    <property type="match status" value="1"/>
</dbReference>
<dbReference type="HOGENOM" id="CLU_1167726_0_0_1"/>
<dbReference type="PANTHER" id="PTHR24126:SF14">
    <property type="entry name" value="ANK_REP_REGION DOMAIN-CONTAINING PROTEIN"/>
    <property type="match status" value="1"/>
</dbReference>
<reference evidence="4" key="2">
    <citation type="submission" date="2024-10" db="UniProtKB">
        <authorList>
            <consortium name="EnsemblProtists"/>
        </authorList>
    </citation>
    <scope>IDENTIFICATION</scope>
</reference>